<dbReference type="Pfam" id="PF00535">
    <property type="entry name" value="Glycos_transf_2"/>
    <property type="match status" value="1"/>
</dbReference>
<dbReference type="PANTHER" id="PTHR22916">
    <property type="entry name" value="GLYCOSYLTRANSFERASE"/>
    <property type="match status" value="1"/>
</dbReference>
<dbReference type="SUPFAM" id="SSF53448">
    <property type="entry name" value="Nucleotide-diphospho-sugar transferases"/>
    <property type="match status" value="1"/>
</dbReference>
<name>A0A7G9T516_9LACO</name>
<dbReference type="Gene3D" id="3.90.550.10">
    <property type="entry name" value="Spore Coat Polysaccharide Biosynthesis Protein SpsA, Chain A"/>
    <property type="match status" value="1"/>
</dbReference>
<keyword evidence="3" id="KW-1185">Reference proteome</keyword>
<sequence>MVDVSVVIPAYKSSNFIEETVQSVLTQKGVDFEVIVSLQGPEDGSREILNNLQQKYDVLKVLDAPEGAAKENFTFVSNQAMGKYIKLLPSDDVLLPGILKRQFDLLESHSGSVVTASLREIIDENNQVIKKSWGLMGLSHPMPGAVVMRKVIASGINVLGEPGGVTMLKSAFDQAGGWDFTRPYTMDLETYLHVLAFGDFVPDRQVGVKFRISSGQWTAALQDVQAKNVKDMNADMARRWPEIVTKSVVIRGNIMADLMQFARGMVFKLRRIE</sequence>
<gene>
    <name evidence="2" type="ORF">H9L19_07445</name>
</gene>
<organism evidence="2 3">
    <name type="scientific">Weissella diestrammenae</name>
    <dbReference type="NCBI Taxonomy" id="1162633"/>
    <lineage>
        <taxon>Bacteria</taxon>
        <taxon>Bacillati</taxon>
        <taxon>Bacillota</taxon>
        <taxon>Bacilli</taxon>
        <taxon>Lactobacillales</taxon>
        <taxon>Lactobacillaceae</taxon>
        <taxon>Weissella</taxon>
    </lineage>
</organism>
<evidence type="ECO:0000313" key="2">
    <source>
        <dbReference type="EMBL" id="QNN75191.1"/>
    </source>
</evidence>
<dbReference type="RefSeq" id="WP_187529025.1">
    <property type="nucleotide sequence ID" value="NZ_CP060724.1"/>
</dbReference>
<evidence type="ECO:0000313" key="3">
    <source>
        <dbReference type="Proteomes" id="UP000515800"/>
    </source>
</evidence>
<dbReference type="AlphaFoldDB" id="A0A7G9T516"/>
<proteinExistence type="predicted"/>
<feature type="domain" description="Glycosyltransferase 2-like" evidence="1">
    <location>
        <begin position="5"/>
        <end position="132"/>
    </location>
</feature>
<keyword evidence="2" id="KW-0808">Transferase</keyword>
<dbReference type="GO" id="GO:0016740">
    <property type="term" value="F:transferase activity"/>
    <property type="evidence" value="ECO:0007669"/>
    <property type="project" value="UniProtKB-KW"/>
</dbReference>
<dbReference type="InterPro" id="IPR001173">
    <property type="entry name" value="Glyco_trans_2-like"/>
</dbReference>
<dbReference type="EMBL" id="CP060724">
    <property type="protein sequence ID" value="QNN75191.1"/>
    <property type="molecule type" value="Genomic_DNA"/>
</dbReference>
<dbReference type="KEGG" id="wdi:H9L19_07445"/>
<dbReference type="Proteomes" id="UP000515800">
    <property type="component" value="Chromosome"/>
</dbReference>
<protein>
    <submittedName>
        <fullName evidence="2">Glycosyltransferase family 2 protein</fullName>
    </submittedName>
</protein>
<dbReference type="InterPro" id="IPR029044">
    <property type="entry name" value="Nucleotide-diphossugar_trans"/>
</dbReference>
<reference evidence="2 3" key="1">
    <citation type="submission" date="2020-08" db="EMBL/GenBank/DDBJ databases">
        <title>Genome sequence of Weissella diestrammenae KACC 16890T.</title>
        <authorList>
            <person name="Hyun D.-W."/>
            <person name="Bae J.-W."/>
        </authorList>
    </citation>
    <scope>NUCLEOTIDE SEQUENCE [LARGE SCALE GENOMIC DNA]</scope>
    <source>
        <strain evidence="2 3">KACC 16890</strain>
    </source>
</reference>
<evidence type="ECO:0000259" key="1">
    <source>
        <dbReference type="Pfam" id="PF00535"/>
    </source>
</evidence>
<accession>A0A7G9T516</accession>